<dbReference type="CDD" id="cd17657">
    <property type="entry name" value="CDC14_N"/>
    <property type="match status" value="1"/>
</dbReference>
<evidence type="ECO:0000259" key="7">
    <source>
        <dbReference type="PROSITE" id="PS50054"/>
    </source>
</evidence>
<dbReference type="PROSITE" id="PS50056">
    <property type="entry name" value="TYR_PHOSPHATASE_2"/>
    <property type="match status" value="1"/>
</dbReference>
<accession>A0AAD5U1W9</accession>
<dbReference type="AlphaFoldDB" id="A0AAD5U1W9"/>
<gene>
    <name evidence="9" type="primary">CDC14A_2</name>
    <name evidence="9" type="ORF">HK099_005826</name>
</gene>
<sequence>MPYRISTFSHHSSSANAFDIISKAHEFIKGRLYYTNTFQAPQQCSSVHFFSIDDTLIYSNFYDDFGPLNISHVFRFCDILIEKLQNTSLKDKKICLYSGMDEAKRANSAYLISSFMMLVLKRTPEEAYATLRNINPPFVNYRDAGCGPATYYLSIIDCLKGLYRGLQIGLFHIDKFDLEEYEYYDQVQNGDLNWITKKFIALASPKDEEVEKQSSFLRSQKKAKDIVEIGKEKKFFSVNRKDDLIKFLKNRGVSTIVRLNNNVYERNQFVDAEIEHIDLYFPDGSTPPEGILKRFLDLCESRAGSKISDLIFLTVQFLGPIAVHCQTGLGRTGSLIAAYLMKHNKMTASETISFIRIFRPGSVVGPQQNWLESMQGKLWKMNPTGTLHSSISLYEPSTFEKSKRFDYPKIKAIIQLLNEKKQQFTQEDLTVMHLDVDSQNSATKMGFYKMKISTQQKCKLPFERNNKQNLPNTMGNFLAENFIIAIQPRKWSKRGEVEVELANNVVILSYFDGRRVTTSMENPFPGKDYQHSADAKQNQHSMNGFILQGSRKATPLTRSGRNCTINSAGI</sequence>
<evidence type="ECO:0000256" key="2">
    <source>
        <dbReference type="ARBA" id="ARBA00013064"/>
    </source>
</evidence>
<evidence type="ECO:0000256" key="1">
    <source>
        <dbReference type="ARBA" id="ARBA00007315"/>
    </source>
</evidence>
<dbReference type="EMBL" id="JADGJW010000472">
    <property type="protein sequence ID" value="KAJ3216560.1"/>
    <property type="molecule type" value="Genomic_DNA"/>
</dbReference>
<dbReference type="Pfam" id="PF00782">
    <property type="entry name" value="DSPc"/>
    <property type="match status" value="1"/>
</dbReference>
<dbReference type="InterPro" id="IPR016130">
    <property type="entry name" value="Tyr_Pase_AS"/>
</dbReference>
<dbReference type="InterPro" id="IPR000387">
    <property type="entry name" value="Tyr_Pase_dom"/>
</dbReference>
<dbReference type="InterPro" id="IPR044506">
    <property type="entry name" value="CDC14_C"/>
</dbReference>
<feature type="domain" description="Tyrosine-protein phosphatase" evidence="7">
    <location>
        <begin position="225"/>
        <end position="383"/>
    </location>
</feature>
<dbReference type="FunFam" id="3.90.190.10:FF:000006">
    <property type="entry name" value="Dual specificity protein phosphatase CDC14B"/>
    <property type="match status" value="1"/>
</dbReference>
<dbReference type="Proteomes" id="UP001211065">
    <property type="component" value="Unassembled WGS sequence"/>
</dbReference>
<keyword evidence="5" id="KW-0904">Protein phosphatase</keyword>
<evidence type="ECO:0000259" key="8">
    <source>
        <dbReference type="PROSITE" id="PS50056"/>
    </source>
</evidence>
<comment type="similarity">
    <text evidence="1">Belongs to the protein-tyrosine phosphatase family. Non-receptor class CDC14 subfamily.</text>
</comment>
<dbReference type="SUPFAM" id="SSF52799">
    <property type="entry name" value="(Phosphotyrosine protein) phosphatases II"/>
    <property type="match status" value="2"/>
</dbReference>
<protein>
    <recommendedName>
        <fullName evidence="2">protein-tyrosine-phosphatase</fullName>
        <ecNumber evidence="2">3.1.3.48</ecNumber>
    </recommendedName>
</protein>
<keyword evidence="10" id="KW-1185">Reference proteome</keyword>
<dbReference type="PANTHER" id="PTHR23339">
    <property type="entry name" value="TYROSINE SPECIFIC PROTEIN PHOSPHATASE AND DUAL SPECIFICITY PROTEIN PHOSPHATASE"/>
    <property type="match status" value="1"/>
</dbReference>
<dbReference type="CDD" id="cd14499">
    <property type="entry name" value="CDC14_C"/>
    <property type="match status" value="1"/>
</dbReference>
<evidence type="ECO:0000256" key="5">
    <source>
        <dbReference type="ARBA" id="ARBA00022912"/>
    </source>
</evidence>
<name>A0AAD5U1W9_9FUNG</name>
<dbReference type="InterPro" id="IPR003595">
    <property type="entry name" value="Tyr_Pase_cat"/>
</dbReference>
<dbReference type="InterPro" id="IPR029260">
    <property type="entry name" value="DSPn"/>
</dbReference>
<organism evidence="9 10">
    <name type="scientific">Clydaea vesicula</name>
    <dbReference type="NCBI Taxonomy" id="447962"/>
    <lineage>
        <taxon>Eukaryota</taxon>
        <taxon>Fungi</taxon>
        <taxon>Fungi incertae sedis</taxon>
        <taxon>Chytridiomycota</taxon>
        <taxon>Chytridiomycota incertae sedis</taxon>
        <taxon>Chytridiomycetes</taxon>
        <taxon>Lobulomycetales</taxon>
        <taxon>Lobulomycetaceae</taxon>
        <taxon>Clydaea</taxon>
    </lineage>
</organism>
<dbReference type="SMART" id="SM00195">
    <property type="entry name" value="DSPc"/>
    <property type="match status" value="1"/>
</dbReference>
<dbReference type="GO" id="GO:0051301">
    <property type="term" value="P:cell division"/>
    <property type="evidence" value="ECO:0007669"/>
    <property type="project" value="UniProtKB-KW"/>
</dbReference>
<comment type="caution">
    <text evidence="9">The sequence shown here is derived from an EMBL/GenBank/DDBJ whole genome shotgun (WGS) entry which is preliminary data.</text>
</comment>
<reference evidence="9" key="1">
    <citation type="submission" date="2020-05" db="EMBL/GenBank/DDBJ databases">
        <title>Phylogenomic resolution of chytrid fungi.</title>
        <authorList>
            <person name="Stajich J.E."/>
            <person name="Amses K."/>
            <person name="Simmons R."/>
            <person name="Seto K."/>
            <person name="Myers J."/>
            <person name="Bonds A."/>
            <person name="Quandt C.A."/>
            <person name="Barry K."/>
            <person name="Liu P."/>
            <person name="Grigoriev I."/>
            <person name="Longcore J.E."/>
            <person name="James T.Y."/>
        </authorList>
    </citation>
    <scope>NUCLEOTIDE SEQUENCE</scope>
    <source>
        <strain evidence="9">JEL0476</strain>
    </source>
</reference>
<feature type="domain" description="Tyrosine specific protein phosphatases" evidence="8">
    <location>
        <begin position="293"/>
        <end position="370"/>
    </location>
</feature>
<dbReference type="InterPro" id="IPR020422">
    <property type="entry name" value="TYR_PHOSPHATASE_DUAL_dom"/>
</dbReference>
<evidence type="ECO:0000256" key="3">
    <source>
        <dbReference type="ARBA" id="ARBA00022618"/>
    </source>
</evidence>
<evidence type="ECO:0000313" key="9">
    <source>
        <dbReference type="EMBL" id="KAJ3216560.1"/>
    </source>
</evidence>
<evidence type="ECO:0000256" key="4">
    <source>
        <dbReference type="ARBA" id="ARBA00022801"/>
    </source>
</evidence>
<keyword evidence="4" id="KW-0378">Hydrolase</keyword>
<dbReference type="Gene3D" id="3.90.190.10">
    <property type="entry name" value="Protein tyrosine phosphatase superfamily"/>
    <property type="match status" value="2"/>
</dbReference>
<dbReference type="PROSITE" id="PS50054">
    <property type="entry name" value="TYR_PHOSPHATASE_DUAL"/>
    <property type="match status" value="1"/>
</dbReference>
<dbReference type="InterPro" id="IPR029021">
    <property type="entry name" value="Prot-tyrosine_phosphatase-like"/>
</dbReference>
<keyword evidence="3" id="KW-0132">Cell division</keyword>
<dbReference type="InterPro" id="IPR050561">
    <property type="entry name" value="PTP"/>
</dbReference>
<dbReference type="SMART" id="SM00404">
    <property type="entry name" value="PTPc_motif"/>
    <property type="match status" value="1"/>
</dbReference>
<proteinExistence type="inferred from homology"/>
<evidence type="ECO:0000313" key="10">
    <source>
        <dbReference type="Proteomes" id="UP001211065"/>
    </source>
</evidence>
<dbReference type="PROSITE" id="PS00383">
    <property type="entry name" value="TYR_PHOSPHATASE_1"/>
    <property type="match status" value="1"/>
</dbReference>
<dbReference type="EC" id="3.1.3.48" evidence="2"/>
<evidence type="ECO:0000256" key="6">
    <source>
        <dbReference type="ARBA" id="ARBA00023306"/>
    </source>
</evidence>
<dbReference type="InterPro" id="IPR000340">
    <property type="entry name" value="Dual-sp_phosphatase_cat-dom"/>
</dbReference>
<dbReference type="Pfam" id="PF14671">
    <property type="entry name" value="DSPn"/>
    <property type="match status" value="1"/>
</dbReference>
<dbReference type="GO" id="GO:0004725">
    <property type="term" value="F:protein tyrosine phosphatase activity"/>
    <property type="evidence" value="ECO:0007669"/>
    <property type="project" value="UniProtKB-EC"/>
</dbReference>
<keyword evidence="6" id="KW-0131">Cell cycle</keyword>